<gene>
    <name evidence="2" type="primary">LOC108609779</name>
</gene>
<organism evidence="1 2">
    <name type="scientific">Drosophila arizonae</name>
    <name type="common">Fruit fly</name>
    <dbReference type="NCBI Taxonomy" id="7263"/>
    <lineage>
        <taxon>Eukaryota</taxon>
        <taxon>Metazoa</taxon>
        <taxon>Ecdysozoa</taxon>
        <taxon>Arthropoda</taxon>
        <taxon>Hexapoda</taxon>
        <taxon>Insecta</taxon>
        <taxon>Pterygota</taxon>
        <taxon>Neoptera</taxon>
        <taxon>Endopterygota</taxon>
        <taxon>Diptera</taxon>
        <taxon>Brachycera</taxon>
        <taxon>Muscomorpha</taxon>
        <taxon>Ephydroidea</taxon>
        <taxon>Drosophilidae</taxon>
        <taxon>Drosophila</taxon>
    </lineage>
</organism>
<dbReference type="Proteomes" id="UP000694904">
    <property type="component" value="Chromosome 3"/>
</dbReference>
<keyword evidence="1" id="KW-1185">Reference proteome</keyword>
<sequence length="335" mass="37856">MMNEGRRNSYDVVSIPSYESLTQRSETSEKLPNDVAVTSQMVQNLLTDEERLRRCSKIRDIKSNAPTPPVSLAEDLLFCELDAFSNETCNYDASDLHVAEAFSSQLMILYEQGDIHSALHFLLDSLHNPFAPRAVGTVFVEQSIREEIIARIQDRMRPLSFKTALHPNYRKTKKVLTSLDVQIVSATENRVPPPFSSPIVVCDCESKMLGTPPTGVVCLRSFHDNLEIVEWCNKESLQFESISVWNECVESLYQLVATLNCNTFYFNSCNVSLEPITPFEAEKKTTVCIADGFHYETLQIGEQIKVVIFPIGSHIWQRVEEPSEPPPSPISFLNS</sequence>
<dbReference type="GeneID" id="108609779"/>
<protein>
    <submittedName>
        <fullName evidence="2">Uncharacterized protein LOC108609779</fullName>
    </submittedName>
</protein>
<reference evidence="2" key="3">
    <citation type="submission" date="2025-08" db="UniProtKB">
        <authorList>
            <consortium name="RefSeq"/>
        </authorList>
    </citation>
    <scope>IDENTIFICATION</scope>
    <source>
        <tissue evidence="2">Whole organism</tissue>
    </source>
</reference>
<dbReference type="RefSeq" id="XP_017857014.1">
    <property type="nucleotide sequence ID" value="XM_018001525.1"/>
</dbReference>
<name>A0ABM1NPX8_DROAR</name>
<dbReference type="PANTHER" id="PTHR21644:SF0">
    <property type="entry name" value="AT02555P-RELATED"/>
    <property type="match status" value="1"/>
</dbReference>
<accession>A0ABM1NPX8</accession>
<dbReference type="Pfam" id="PF07368">
    <property type="entry name" value="DUF1487"/>
    <property type="match status" value="1"/>
</dbReference>
<dbReference type="InterPro" id="IPR009961">
    <property type="entry name" value="DUF1487"/>
</dbReference>
<evidence type="ECO:0000313" key="1">
    <source>
        <dbReference type="Proteomes" id="UP000694904"/>
    </source>
</evidence>
<dbReference type="PANTHER" id="PTHR21644">
    <property type="entry name" value="AT02555P-RELATED"/>
    <property type="match status" value="1"/>
</dbReference>
<evidence type="ECO:0000313" key="2">
    <source>
        <dbReference type="RefSeq" id="XP_017857014.1"/>
    </source>
</evidence>
<proteinExistence type="predicted"/>
<reference evidence="1" key="1">
    <citation type="journal article" date="1997" name="Nucleic Acids Res.">
        <title>tRNAscan-SE: a program for improved detection of transfer RNA genes in genomic sequence.</title>
        <authorList>
            <person name="Lowe T.M."/>
            <person name="Eddy S.R."/>
        </authorList>
    </citation>
    <scope>NUCLEOTIDE SEQUENCE [LARGE SCALE GENOMIC DNA]</scope>
</reference>
<reference evidence="1" key="2">
    <citation type="journal article" date="2016" name="G3 (Bethesda)">
        <title>Genome Evolution in Three Species of Cactophilic Drosophila.</title>
        <authorList>
            <person name="Sanchez-Flores A."/>
            <person name="Penazola F."/>
            <person name="Carpinteyro-Ponce J."/>
            <person name="Nazario-Yepiz N."/>
            <person name="Abreu-Goodger C."/>
            <person name="Machado C.A."/>
            <person name="Markow T.A."/>
        </authorList>
    </citation>
    <scope>NUCLEOTIDE SEQUENCE [LARGE SCALE GENOMIC DNA]</scope>
</reference>